<dbReference type="VEuPathDB" id="VectorBase:GAUT001104"/>
<sequence>MKGFGDFKRIAVVCLSNEDELKCRLAEKKKKDEHVYAMKESTLKNTQGIIIRISARNDVIFTLKCKDRLCYEQLCNDMPWNDVRQVMSIIAMAMEVAIAVAGIFTAGIVICRAVTEMN</sequence>
<name>A0A1A9UDR4_GLOAU</name>
<protein>
    <submittedName>
        <fullName evidence="2">Uncharacterized protein</fullName>
    </submittedName>
</protein>
<keyword evidence="3" id="KW-1185">Reference proteome</keyword>
<reference evidence="2" key="1">
    <citation type="submission" date="2020-05" db="UniProtKB">
        <authorList>
            <consortium name="EnsemblMetazoa"/>
        </authorList>
    </citation>
    <scope>IDENTIFICATION</scope>
    <source>
        <strain evidence="2">TTRI</strain>
    </source>
</reference>
<dbReference type="AlphaFoldDB" id="A0A1A9UDR4"/>
<feature type="transmembrane region" description="Helical" evidence="1">
    <location>
        <begin position="86"/>
        <end position="111"/>
    </location>
</feature>
<dbReference type="Proteomes" id="UP000078200">
    <property type="component" value="Unassembled WGS sequence"/>
</dbReference>
<accession>A0A1A9UDR4</accession>
<evidence type="ECO:0000313" key="2">
    <source>
        <dbReference type="EnsemblMetazoa" id="GAUT001104-PA"/>
    </source>
</evidence>
<evidence type="ECO:0000313" key="3">
    <source>
        <dbReference type="Proteomes" id="UP000078200"/>
    </source>
</evidence>
<organism evidence="2 3">
    <name type="scientific">Glossina austeni</name>
    <name type="common">Savannah tsetse fly</name>
    <dbReference type="NCBI Taxonomy" id="7395"/>
    <lineage>
        <taxon>Eukaryota</taxon>
        <taxon>Metazoa</taxon>
        <taxon>Ecdysozoa</taxon>
        <taxon>Arthropoda</taxon>
        <taxon>Hexapoda</taxon>
        <taxon>Insecta</taxon>
        <taxon>Pterygota</taxon>
        <taxon>Neoptera</taxon>
        <taxon>Endopterygota</taxon>
        <taxon>Diptera</taxon>
        <taxon>Brachycera</taxon>
        <taxon>Muscomorpha</taxon>
        <taxon>Hippoboscoidea</taxon>
        <taxon>Glossinidae</taxon>
        <taxon>Glossina</taxon>
    </lineage>
</organism>
<evidence type="ECO:0000256" key="1">
    <source>
        <dbReference type="SAM" id="Phobius"/>
    </source>
</evidence>
<proteinExistence type="predicted"/>
<keyword evidence="1" id="KW-0472">Membrane</keyword>
<keyword evidence="1" id="KW-0812">Transmembrane</keyword>
<dbReference type="STRING" id="7395.A0A1A9UDR4"/>
<keyword evidence="1" id="KW-1133">Transmembrane helix</keyword>
<dbReference type="EnsemblMetazoa" id="GAUT001104-RA">
    <property type="protein sequence ID" value="GAUT001104-PA"/>
    <property type="gene ID" value="GAUT001104"/>
</dbReference>